<dbReference type="Pfam" id="PF10719">
    <property type="entry name" value="ComFB"/>
    <property type="match status" value="1"/>
</dbReference>
<accession>A0A3N6NT44</accession>
<evidence type="ECO:0000256" key="1">
    <source>
        <dbReference type="SAM" id="MobiDB-lite"/>
    </source>
</evidence>
<reference evidence="2 3" key="1">
    <citation type="journal article" date="2018" name="ACS Chem. Biol.">
        <title>Ketoreductase domain dysfunction expands chemodiversity: malyngamide biosynthesis in the cyanobacterium Okeania hirsuta.</title>
        <authorList>
            <person name="Moss N.A."/>
            <person name="Leao T."/>
            <person name="Rankin M."/>
            <person name="McCullough T.M."/>
            <person name="Qu P."/>
            <person name="Korobeynikov A."/>
            <person name="Smith J.L."/>
            <person name="Gerwick L."/>
            <person name="Gerwick W.H."/>
        </authorList>
    </citation>
    <scope>NUCLEOTIDE SEQUENCE [LARGE SCALE GENOMIC DNA]</scope>
    <source>
        <strain evidence="2 3">PAB10Feb10-1</strain>
    </source>
</reference>
<protein>
    <recommendedName>
        <fullName evidence="4">Late competence development ComFB family protein</fullName>
    </recommendedName>
</protein>
<dbReference type="EMBL" id="RCBY01000028">
    <property type="protein sequence ID" value="RQH49064.1"/>
    <property type="molecule type" value="Genomic_DNA"/>
</dbReference>
<dbReference type="OrthoDB" id="424065at2"/>
<keyword evidence="3" id="KW-1185">Reference proteome</keyword>
<comment type="caution">
    <text evidence="2">The sequence shown here is derived from an EMBL/GenBank/DDBJ whole genome shotgun (WGS) entry which is preliminary data.</text>
</comment>
<dbReference type="Proteomes" id="UP000269154">
    <property type="component" value="Unassembled WGS sequence"/>
</dbReference>
<proteinExistence type="predicted"/>
<evidence type="ECO:0000313" key="2">
    <source>
        <dbReference type="EMBL" id="RQH49064.1"/>
    </source>
</evidence>
<gene>
    <name evidence="2" type="ORF">D5R40_07545</name>
</gene>
<name>A0A3N6NT44_9CYAN</name>
<organism evidence="2 3">
    <name type="scientific">Okeania hirsuta</name>
    <dbReference type="NCBI Taxonomy" id="1458930"/>
    <lineage>
        <taxon>Bacteria</taxon>
        <taxon>Bacillati</taxon>
        <taxon>Cyanobacteriota</taxon>
        <taxon>Cyanophyceae</taxon>
        <taxon>Oscillatoriophycideae</taxon>
        <taxon>Oscillatoriales</taxon>
        <taxon>Microcoleaceae</taxon>
        <taxon>Okeania</taxon>
    </lineage>
</organism>
<dbReference type="InterPro" id="IPR019657">
    <property type="entry name" value="ComFB"/>
</dbReference>
<dbReference type="AlphaFoldDB" id="A0A3N6NT44"/>
<sequence length="142" mass="16423">MIHANSKKKYLNVMEDMVAQEVNRQITLLPQKLAKYIKRVDVETYALNRLPPLYASSQEGWKFQTKKAQEDYRKEIVVVVRHAFAAVQRDLLKSSTPLFTEETKKVSSLVTKAGGSTAENKESSKNYNWKHSQYYHLGSSRR</sequence>
<feature type="region of interest" description="Disordered" evidence="1">
    <location>
        <begin position="102"/>
        <end position="125"/>
    </location>
</feature>
<dbReference type="RefSeq" id="WP_124144937.1">
    <property type="nucleotide sequence ID" value="NZ_CAWOKI010000052.1"/>
</dbReference>
<evidence type="ECO:0008006" key="4">
    <source>
        <dbReference type="Google" id="ProtNLM"/>
    </source>
</evidence>
<evidence type="ECO:0000313" key="3">
    <source>
        <dbReference type="Proteomes" id="UP000269154"/>
    </source>
</evidence>